<comment type="caution">
    <text evidence="5">Lacks conserved residue(s) required for the propagation of feature annotation.</text>
</comment>
<dbReference type="Pfam" id="PF00082">
    <property type="entry name" value="Peptidase_S8"/>
    <property type="match status" value="1"/>
</dbReference>
<dbReference type="PANTHER" id="PTHR43806">
    <property type="entry name" value="PEPTIDASE S8"/>
    <property type="match status" value="1"/>
</dbReference>
<feature type="region of interest" description="Disordered" evidence="6">
    <location>
        <begin position="262"/>
        <end position="284"/>
    </location>
</feature>
<sequence>MSPGPRRPAGWRTLSCALATAVLVAAVPEAAVAVAPASAVPARTPPRSAPEAGSDAPSLPRIPAVLDDRTCTEASRKAPRMTPWQQTLLNPSAAWRHSTGRGVTVAVVDTGVAADGVPALAGRVTSGQDSGSATEDCVGHGTFVAGLIAAARSEGTGFAGIAPDARILAVRGTDRQGRATAEGMADGIDAAVRGGARVICVPRALPRGGPALTAAVRRAVQRDVLVVAPAYAPREDDEDGPAPAAWPARLPGVLAVAALTPQGAADQTRAPRTRPDLAAPGVSVMSTGPRGDGYFTGSGAEFAAALVAGTAALVDEYRPGLSAAQLAERLTKTAYRPAPDTERRLVGAGTVDPVAAVTGELGDKGDRAEAAPAAAPHVPAPPPDTGRDRALLVAGGVTAVVLLVALGAVAVPLGRRRGWRPGRLPPSGPQGAARP</sequence>
<evidence type="ECO:0000313" key="10">
    <source>
        <dbReference type="EMBL" id="TGG74738.1"/>
    </source>
</evidence>
<evidence type="ECO:0000256" key="7">
    <source>
        <dbReference type="SAM" id="Phobius"/>
    </source>
</evidence>
<dbReference type="GeneID" id="75185504"/>
<dbReference type="EMBL" id="RCIY01000120">
    <property type="protein sequence ID" value="TGG74738.1"/>
    <property type="molecule type" value="Genomic_DNA"/>
</dbReference>
<dbReference type="PRINTS" id="PR00723">
    <property type="entry name" value="SUBTILISIN"/>
</dbReference>
<dbReference type="InterPro" id="IPR036852">
    <property type="entry name" value="Peptidase_S8/S53_dom_sf"/>
</dbReference>
<dbReference type="GO" id="GO:0004252">
    <property type="term" value="F:serine-type endopeptidase activity"/>
    <property type="evidence" value="ECO:0007669"/>
    <property type="project" value="InterPro"/>
</dbReference>
<name>A0A8H1QMU2_9ACTN</name>
<evidence type="ECO:0000256" key="2">
    <source>
        <dbReference type="ARBA" id="ARBA00022670"/>
    </source>
</evidence>
<keyword evidence="7" id="KW-0472">Membrane</keyword>
<feature type="transmembrane region" description="Helical" evidence="7">
    <location>
        <begin position="390"/>
        <end position="413"/>
    </location>
</feature>
<keyword evidence="4" id="KW-0720">Serine protease</keyword>
<evidence type="ECO:0000256" key="5">
    <source>
        <dbReference type="PROSITE-ProRule" id="PRU01240"/>
    </source>
</evidence>
<keyword evidence="7" id="KW-0812">Transmembrane</keyword>
<dbReference type="InterPro" id="IPR022398">
    <property type="entry name" value="Peptidase_S8_His-AS"/>
</dbReference>
<feature type="signal peptide" evidence="8">
    <location>
        <begin position="1"/>
        <end position="33"/>
    </location>
</feature>
<feature type="region of interest" description="Disordered" evidence="6">
    <location>
        <begin position="416"/>
        <end position="435"/>
    </location>
</feature>
<dbReference type="AlphaFoldDB" id="A0A8H1QMU2"/>
<evidence type="ECO:0000256" key="4">
    <source>
        <dbReference type="ARBA" id="ARBA00022825"/>
    </source>
</evidence>
<dbReference type="PROSITE" id="PS00137">
    <property type="entry name" value="SUBTILASE_HIS"/>
    <property type="match status" value="1"/>
</dbReference>
<evidence type="ECO:0000256" key="1">
    <source>
        <dbReference type="ARBA" id="ARBA00011073"/>
    </source>
</evidence>
<dbReference type="PROSITE" id="PS51892">
    <property type="entry name" value="SUBTILASE"/>
    <property type="match status" value="1"/>
</dbReference>
<feature type="region of interest" description="Disordered" evidence="6">
    <location>
        <begin position="36"/>
        <end position="64"/>
    </location>
</feature>
<keyword evidence="3" id="KW-0378">Hydrolase</keyword>
<comment type="similarity">
    <text evidence="1 5">Belongs to the peptidase S8 family.</text>
</comment>
<evidence type="ECO:0000256" key="6">
    <source>
        <dbReference type="SAM" id="MobiDB-lite"/>
    </source>
</evidence>
<keyword evidence="2" id="KW-0645">Protease</keyword>
<feature type="region of interest" description="Disordered" evidence="6">
    <location>
        <begin position="364"/>
        <end position="387"/>
    </location>
</feature>
<comment type="caution">
    <text evidence="10">The sequence shown here is derived from an EMBL/GenBank/DDBJ whole genome shotgun (WGS) entry which is preliminary data.</text>
</comment>
<dbReference type="InterPro" id="IPR015500">
    <property type="entry name" value="Peptidase_S8_subtilisin-rel"/>
</dbReference>
<dbReference type="PROSITE" id="PS00136">
    <property type="entry name" value="SUBTILASE_ASP"/>
    <property type="match status" value="1"/>
</dbReference>
<protein>
    <submittedName>
        <fullName evidence="10">Peptidase</fullName>
    </submittedName>
</protein>
<evidence type="ECO:0000259" key="9">
    <source>
        <dbReference type="Pfam" id="PF00082"/>
    </source>
</evidence>
<dbReference type="InterPro" id="IPR000209">
    <property type="entry name" value="Peptidase_S8/S53_dom"/>
</dbReference>
<reference evidence="10 11" key="1">
    <citation type="submission" date="2018-10" db="EMBL/GenBank/DDBJ databases">
        <title>Isolation of pseudouridimycin from Streptomyces albus DSM 40763.</title>
        <authorList>
            <person name="Rosenqvist P."/>
            <person name="Metsae-Ketelae M."/>
            <person name="Virta P."/>
        </authorList>
    </citation>
    <scope>NUCLEOTIDE SEQUENCE [LARGE SCALE GENOMIC DNA]</scope>
    <source>
        <strain evidence="10 11">DSM 40763</strain>
    </source>
</reference>
<gene>
    <name evidence="10" type="ORF">D8771_34685</name>
</gene>
<feature type="domain" description="Peptidase S8/S53" evidence="9">
    <location>
        <begin position="100"/>
        <end position="349"/>
    </location>
</feature>
<dbReference type="PANTHER" id="PTHR43806:SF11">
    <property type="entry name" value="CEREVISIN-RELATED"/>
    <property type="match status" value="1"/>
</dbReference>
<accession>A0A8H1QMU2</accession>
<keyword evidence="7" id="KW-1133">Transmembrane helix</keyword>
<dbReference type="Proteomes" id="UP000298111">
    <property type="component" value="Unassembled WGS sequence"/>
</dbReference>
<evidence type="ECO:0000256" key="8">
    <source>
        <dbReference type="SAM" id="SignalP"/>
    </source>
</evidence>
<organism evidence="10 11">
    <name type="scientific">Streptomyces albus</name>
    <dbReference type="NCBI Taxonomy" id="1888"/>
    <lineage>
        <taxon>Bacteria</taxon>
        <taxon>Bacillati</taxon>
        <taxon>Actinomycetota</taxon>
        <taxon>Actinomycetes</taxon>
        <taxon>Kitasatosporales</taxon>
        <taxon>Streptomycetaceae</taxon>
        <taxon>Streptomyces</taxon>
    </lineage>
</organism>
<evidence type="ECO:0000313" key="11">
    <source>
        <dbReference type="Proteomes" id="UP000298111"/>
    </source>
</evidence>
<dbReference type="InterPro" id="IPR050131">
    <property type="entry name" value="Peptidase_S8_subtilisin-like"/>
</dbReference>
<dbReference type="Gene3D" id="3.40.50.200">
    <property type="entry name" value="Peptidase S8/S53 domain"/>
    <property type="match status" value="1"/>
</dbReference>
<keyword evidence="8" id="KW-0732">Signal</keyword>
<evidence type="ECO:0000256" key="3">
    <source>
        <dbReference type="ARBA" id="ARBA00022801"/>
    </source>
</evidence>
<dbReference type="InterPro" id="IPR023827">
    <property type="entry name" value="Peptidase_S8_Asp-AS"/>
</dbReference>
<proteinExistence type="inferred from homology"/>
<feature type="chain" id="PRO_5034625932" evidence="8">
    <location>
        <begin position="34"/>
        <end position="435"/>
    </location>
</feature>
<dbReference type="SUPFAM" id="SSF52743">
    <property type="entry name" value="Subtilisin-like"/>
    <property type="match status" value="1"/>
</dbReference>
<dbReference type="GO" id="GO:0006508">
    <property type="term" value="P:proteolysis"/>
    <property type="evidence" value="ECO:0007669"/>
    <property type="project" value="UniProtKB-KW"/>
</dbReference>
<dbReference type="RefSeq" id="WP_078659735.1">
    <property type="nucleotide sequence ID" value="NZ_BBQG01000010.1"/>
</dbReference>